<feature type="region of interest" description="Disordered" evidence="1">
    <location>
        <begin position="1"/>
        <end position="43"/>
    </location>
</feature>
<proteinExistence type="predicted"/>
<keyword evidence="3" id="KW-1185">Reference proteome</keyword>
<sequence length="77" mass="8474">MGKSRRRRNRMMNRVQVRRPYGDVEGSSPAREGPGGCGAGGSRVGKRRWELLGFPAFDFALGRFVVGLGSGQIGFRF</sequence>
<gene>
    <name evidence="2" type="ORF">ES288_D12G062400v1</name>
</gene>
<feature type="compositionally biased region" description="Gly residues" evidence="1">
    <location>
        <begin position="33"/>
        <end position="43"/>
    </location>
</feature>
<feature type="compositionally biased region" description="Basic residues" evidence="1">
    <location>
        <begin position="1"/>
        <end position="11"/>
    </location>
</feature>
<organism evidence="2 3">
    <name type="scientific">Gossypium darwinii</name>
    <name type="common">Darwin's cotton</name>
    <name type="synonym">Gossypium barbadense var. darwinii</name>
    <dbReference type="NCBI Taxonomy" id="34276"/>
    <lineage>
        <taxon>Eukaryota</taxon>
        <taxon>Viridiplantae</taxon>
        <taxon>Streptophyta</taxon>
        <taxon>Embryophyta</taxon>
        <taxon>Tracheophyta</taxon>
        <taxon>Spermatophyta</taxon>
        <taxon>Magnoliopsida</taxon>
        <taxon>eudicotyledons</taxon>
        <taxon>Gunneridae</taxon>
        <taxon>Pentapetalae</taxon>
        <taxon>rosids</taxon>
        <taxon>malvids</taxon>
        <taxon>Malvales</taxon>
        <taxon>Malvaceae</taxon>
        <taxon>Malvoideae</taxon>
        <taxon>Gossypium</taxon>
    </lineage>
</organism>
<reference evidence="2 3" key="1">
    <citation type="submission" date="2019-06" db="EMBL/GenBank/DDBJ databases">
        <title>WGS assembly of Gossypium darwinii.</title>
        <authorList>
            <person name="Chen Z.J."/>
            <person name="Sreedasyam A."/>
            <person name="Ando A."/>
            <person name="Song Q."/>
            <person name="De L."/>
            <person name="Hulse-Kemp A."/>
            <person name="Ding M."/>
            <person name="Ye W."/>
            <person name="Kirkbride R."/>
            <person name="Jenkins J."/>
            <person name="Plott C."/>
            <person name="Lovell J."/>
            <person name="Lin Y.-M."/>
            <person name="Vaughn R."/>
            <person name="Liu B."/>
            <person name="Li W."/>
            <person name="Simpson S."/>
            <person name="Scheffler B."/>
            <person name="Saski C."/>
            <person name="Grover C."/>
            <person name="Hu G."/>
            <person name="Conover J."/>
            <person name="Carlson J."/>
            <person name="Shu S."/>
            <person name="Boston L."/>
            <person name="Williams M."/>
            <person name="Peterson D."/>
            <person name="Mcgee K."/>
            <person name="Jones D."/>
            <person name="Wendel J."/>
            <person name="Stelly D."/>
            <person name="Grimwood J."/>
            <person name="Schmutz J."/>
        </authorList>
    </citation>
    <scope>NUCLEOTIDE SEQUENCE [LARGE SCALE GENOMIC DNA]</scope>
    <source>
        <strain evidence="2">1808015.09</strain>
    </source>
</reference>
<dbReference type="EMBL" id="CM017712">
    <property type="protein sequence ID" value="TYG40049.1"/>
    <property type="molecule type" value="Genomic_DNA"/>
</dbReference>
<protein>
    <submittedName>
        <fullName evidence="2">Uncharacterized protein</fullName>
    </submittedName>
</protein>
<evidence type="ECO:0000256" key="1">
    <source>
        <dbReference type="SAM" id="MobiDB-lite"/>
    </source>
</evidence>
<dbReference type="AlphaFoldDB" id="A0A5D2A6I7"/>
<evidence type="ECO:0000313" key="3">
    <source>
        <dbReference type="Proteomes" id="UP000323506"/>
    </source>
</evidence>
<accession>A0A5D2A6I7</accession>
<name>A0A5D2A6I7_GOSDA</name>
<dbReference type="Proteomes" id="UP000323506">
    <property type="component" value="Chromosome D12"/>
</dbReference>
<evidence type="ECO:0000313" key="2">
    <source>
        <dbReference type="EMBL" id="TYG40049.1"/>
    </source>
</evidence>